<dbReference type="Gene3D" id="2.40.10.10">
    <property type="entry name" value="Trypsin-like serine proteases"/>
    <property type="match status" value="1"/>
</dbReference>
<evidence type="ECO:0000256" key="4">
    <source>
        <dbReference type="ARBA" id="ARBA00022801"/>
    </source>
</evidence>
<dbReference type="InterPro" id="IPR001254">
    <property type="entry name" value="Trypsin_dom"/>
</dbReference>
<dbReference type="STRING" id="35525.A0A0P5EFL2"/>
<comment type="caution">
    <text evidence="7">The sequence shown here is derived from an EMBL/GenBank/DDBJ whole genome shotgun (WGS) entry which is preliminary data.</text>
</comment>
<dbReference type="InterPro" id="IPR001314">
    <property type="entry name" value="Peptidase_S1A"/>
</dbReference>
<dbReference type="InterPro" id="IPR018114">
    <property type="entry name" value="TRYPSIN_HIS"/>
</dbReference>
<evidence type="ECO:0000256" key="1">
    <source>
        <dbReference type="ARBA" id="ARBA00004613"/>
    </source>
</evidence>
<dbReference type="PRINTS" id="PR00722">
    <property type="entry name" value="CHYMOTRYPSIN"/>
</dbReference>
<keyword evidence="2" id="KW-0964">Secreted</keyword>
<sequence length="482" mass="52503">MRISGYFLLLLTLELIALATSATSGLKHQHPALRTGFRSGFRRSSWIAATAAANDAHGTTSHGHDDTSRAIQVSGDNANTLKEMPTKGGREEKEQATAIATTTIATPTTSLAIIEPNDVDLVTTSENLWKEDTLTNEAESSPSQQTTIRNTSDARGIFSNMVKTLNKLIQPNCEYKGVKYNCGLSLACTLAGGVTKDLCNGGPLWQCCVPKSADNENTVQTPVFSLNDAKCGLTYTRMNRIVGGHDTSFGKVPWQASIVKTSYLSRRVSCGGALINNRWVITAAHCVHSTATSGIRVRLGEWNMKDTNEPQPHEDYDIERKEVHPSYNPADFQNDIALLKLKRDVVYKEHIIPVCLPPAKANYVGQTGTVTGWGRTAHGGATVPDVLQAVDVRVIDNSDCQKWYKDAGRRETIYNVFTCAGYKEGGRDSCQGDSGGPLTIDKDGRSTLIGLVSWGIGCARESLPGVYTNIPHFVDWIQQNIR</sequence>
<keyword evidence="6" id="KW-1015">Disulfide bond</keyword>
<evidence type="ECO:0000313" key="7">
    <source>
        <dbReference type="EMBL" id="KZS08804.1"/>
    </source>
</evidence>
<reference evidence="7 8" key="1">
    <citation type="submission" date="2016-03" db="EMBL/GenBank/DDBJ databases">
        <title>EvidentialGene: Evidence-directed Construction of Genes on Genomes.</title>
        <authorList>
            <person name="Gilbert D.G."/>
            <person name="Choi J.-H."/>
            <person name="Mockaitis K."/>
            <person name="Colbourne J."/>
            <person name="Pfrender M."/>
        </authorList>
    </citation>
    <scope>NUCLEOTIDE SEQUENCE [LARGE SCALE GENOMIC DNA]</scope>
    <source>
        <strain evidence="7 8">Xinb3</strain>
        <tissue evidence="7">Complete organism</tissue>
    </source>
</reference>
<keyword evidence="3 7" id="KW-0645">Protease</keyword>
<keyword evidence="8" id="KW-1185">Reference proteome</keyword>
<dbReference type="InterPro" id="IPR009003">
    <property type="entry name" value="Peptidase_S1_PA"/>
</dbReference>
<dbReference type="Proteomes" id="UP000076858">
    <property type="component" value="Unassembled WGS sequence"/>
</dbReference>
<dbReference type="AlphaFoldDB" id="A0A0P5EFL2"/>
<gene>
    <name evidence="7" type="ORF">APZ42_027516</name>
</gene>
<dbReference type="Pfam" id="PF00089">
    <property type="entry name" value="Trypsin"/>
    <property type="match status" value="1"/>
</dbReference>
<evidence type="ECO:0000256" key="2">
    <source>
        <dbReference type="ARBA" id="ARBA00022525"/>
    </source>
</evidence>
<name>A0A0P5EFL2_9CRUS</name>
<dbReference type="CDD" id="cd00190">
    <property type="entry name" value="Tryp_SPc"/>
    <property type="match status" value="1"/>
</dbReference>
<dbReference type="InterPro" id="IPR033116">
    <property type="entry name" value="TRYPSIN_SER"/>
</dbReference>
<evidence type="ECO:0000256" key="6">
    <source>
        <dbReference type="ARBA" id="ARBA00023157"/>
    </source>
</evidence>
<dbReference type="SUPFAM" id="SSF50494">
    <property type="entry name" value="Trypsin-like serine proteases"/>
    <property type="match status" value="1"/>
</dbReference>
<keyword evidence="5" id="KW-0720">Serine protease</keyword>
<keyword evidence="4" id="KW-0378">Hydrolase</keyword>
<dbReference type="FunFam" id="2.40.10.10:FF:000006">
    <property type="entry name" value="Serine proteinase stubble"/>
    <property type="match status" value="1"/>
</dbReference>
<organism evidence="7 8">
    <name type="scientific">Daphnia magna</name>
    <dbReference type="NCBI Taxonomy" id="35525"/>
    <lineage>
        <taxon>Eukaryota</taxon>
        <taxon>Metazoa</taxon>
        <taxon>Ecdysozoa</taxon>
        <taxon>Arthropoda</taxon>
        <taxon>Crustacea</taxon>
        <taxon>Branchiopoda</taxon>
        <taxon>Diplostraca</taxon>
        <taxon>Cladocera</taxon>
        <taxon>Anomopoda</taxon>
        <taxon>Daphniidae</taxon>
        <taxon>Daphnia</taxon>
    </lineage>
</organism>
<dbReference type="InterPro" id="IPR043504">
    <property type="entry name" value="Peptidase_S1_PA_chymotrypsin"/>
</dbReference>
<dbReference type="GO" id="GO:0004252">
    <property type="term" value="F:serine-type endopeptidase activity"/>
    <property type="evidence" value="ECO:0007669"/>
    <property type="project" value="InterPro"/>
</dbReference>
<evidence type="ECO:0000256" key="5">
    <source>
        <dbReference type="ARBA" id="ARBA00022825"/>
    </source>
</evidence>
<dbReference type="GO" id="GO:0006508">
    <property type="term" value="P:proteolysis"/>
    <property type="evidence" value="ECO:0007669"/>
    <property type="project" value="UniProtKB-KW"/>
</dbReference>
<dbReference type="InterPro" id="IPR050127">
    <property type="entry name" value="Serine_Proteases_S1"/>
</dbReference>
<dbReference type="PROSITE" id="PS00135">
    <property type="entry name" value="TRYPSIN_SER"/>
    <property type="match status" value="1"/>
</dbReference>
<comment type="subcellular location">
    <subcellularLocation>
        <location evidence="1">Secreted</location>
    </subcellularLocation>
</comment>
<dbReference type="PANTHER" id="PTHR24264:SF65">
    <property type="entry name" value="SRCR DOMAIN-CONTAINING PROTEIN"/>
    <property type="match status" value="1"/>
</dbReference>
<evidence type="ECO:0000256" key="3">
    <source>
        <dbReference type="ARBA" id="ARBA00022670"/>
    </source>
</evidence>
<protein>
    <submittedName>
        <fullName evidence="7">Serine protease 33</fullName>
    </submittedName>
</protein>
<dbReference type="PANTHER" id="PTHR24264">
    <property type="entry name" value="TRYPSIN-RELATED"/>
    <property type="match status" value="1"/>
</dbReference>
<dbReference type="PROSITE" id="PS00134">
    <property type="entry name" value="TRYPSIN_HIS"/>
    <property type="match status" value="1"/>
</dbReference>
<accession>A0A0P5EFL2</accession>
<dbReference type="SMART" id="SM00020">
    <property type="entry name" value="Tryp_SPc"/>
    <property type="match status" value="1"/>
</dbReference>
<dbReference type="GO" id="GO:0005615">
    <property type="term" value="C:extracellular space"/>
    <property type="evidence" value="ECO:0007669"/>
    <property type="project" value="TreeGrafter"/>
</dbReference>
<proteinExistence type="predicted"/>
<evidence type="ECO:0000313" key="8">
    <source>
        <dbReference type="Proteomes" id="UP000076858"/>
    </source>
</evidence>
<dbReference type="PROSITE" id="PS50240">
    <property type="entry name" value="TRYPSIN_DOM"/>
    <property type="match status" value="1"/>
</dbReference>
<dbReference type="EMBL" id="LRGB01002190">
    <property type="protein sequence ID" value="KZS08804.1"/>
    <property type="molecule type" value="Genomic_DNA"/>
</dbReference>
<dbReference type="OrthoDB" id="10002959at2759"/>